<name>A0ABW9AYR1_9BURK</name>
<dbReference type="EMBL" id="JAQQEZ010000026">
    <property type="protein sequence ID" value="MFM0005096.1"/>
    <property type="molecule type" value="Genomic_DNA"/>
</dbReference>
<evidence type="ECO:0000313" key="2">
    <source>
        <dbReference type="Proteomes" id="UP001629230"/>
    </source>
</evidence>
<proteinExistence type="predicted"/>
<organism evidence="1 2">
    <name type="scientific">Paraburkholderia dipogonis</name>
    <dbReference type="NCBI Taxonomy" id="1211383"/>
    <lineage>
        <taxon>Bacteria</taxon>
        <taxon>Pseudomonadati</taxon>
        <taxon>Pseudomonadota</taxon>
        <taxon>Betaproteobacteria</taxon>
        <taxon>Burkholderiales</taxon>
        <taxon>Burkholderiaceae</taxon>
        <taxon>Paraburkholderia</taxon>
    </lineage>
</organism>
<sequence>MIDSFIHGALITIAIDKRIQTVFGADKQQVQPIMVEQLRLKGLGEWAGPAAEKVLRVTNIIAAFAALLTHENQNLLWYSDKDLINEDGKKRDFKHTQQILGHILAMYLPHKLAAVGFGKSFDRKTHLDDLLSVPDLAAGVVQDLLQQYETEEDIPGGDEKVRVMRWIATPATHLSKITIQITRMANGELGYGRVDMAVKG</sequence>
<dbReference type="Proteomes" id="UP001629230">
    <property type="component" value="Unassembled WGS sequence"/>
</dbReference>
<dbReference type="RefSeq" id="WP_408179866.1">
    <property type="nucleotide sequence ID" value="NZ_JAQQEZ010000026.1"/>
</dbReference>
<accession>A0ABW9AYR1</accession>
<comment type="caution">
    <text evidence="1">The sequence shown here is derived from an EMBL/GenBank/DDBJ whole genome shotgun (WGS) entry which is preliminary data.</text>
</comment>
<evidence type="ECO:0000313" key="1">
    <source>
        <dbReference type="EMBL" id="MFM0005096.1"/>
    </source>
</evidence>
<keyword evidence="2" id="KW-1185">Reference proteome</keyword>
<reference evidence="1 2" key="1">
    <citation type="journal article" date="2024" name="Chem. Sci.">
        <title>Discovery of megapolipeptins by genome mining of a Burkholderiales bacteria collection.</title>
        <authorList>
            <person name="Paulo B.S."/>
            <person name="Recchia M.J.J."/>
            <person name="Lee S."/>
            <person name="Fergusson C.H."/>
            <person name="Romanowski S.B."/>
            <person name="Hernandez A."/>
            <person name="Krull N."/>
            <person name="Liu D.Y."/>
            <person name="Cavanagh H."/>
            <person name="Bos A."/>
            <person name="Gray C.A."/>
            <person name="Murphy B.T."/>
            <person name="Linington R.G."/>
            <person name="Eustaquio A.S."/>
        </authorList>
    </citation>
    <scope>NUCLEOTIDE SEQUENCE [LARGE SCALE GENOMIC DNA]</scope>
    <source>
        <strain evidence="1 2">RL17-350-BIC-A</strain>
    </source>
</reference>
<protein>
    <submittedName>
        <fullName evidence="1">Uncharacterized protein</fullName>
    </submittedName>
</protein>
<gene>
    <name evidence="1" type="ORF">PQR57_29305</name>
</gene>